<dbReference type="AlphaFoldDB" id="A0A399NPN2"/>
<evidence type="ECO:0000313" key="1">
    <source>
        <dbReference type="EMBL" id="RII95924.1"/>
    </source>
</evidence>
<comment type="caution">
    <text evidence="1">The sequence shown here is derived from an EMBL/GenBank/DDBJ whole genome shotgun (WGS) entry which is preliminary data.</text>
</comment>
<sequence length="35" mass="4088">RLLAPVLAVYRVLPRVAREAPRSVITRRYRRRAVG</sequence>
<name>A0A399NPN2_9MICO</name>
<protein>
    <submittedName>
        <fullName evidence="1">DUF2236 domain-containing protein</fullName>
    </submittedName>
</protein>
<feature type="non-terminal residue" evidence="1">
    <location>
        <position position="1"/>
    </location>
</feature>
<dbReference type="EMBL" id="QWEA01001853">
    <property type="protein sequence ID" value="RII95924.1"/>
    <property type="molecule type" value="Genomic_DNA"/>
</dbReference>
<proteinExistence type="predicted"/>
<organism evidence="1 2">
    <name type="scientific">Clavibacter michiganensis subsp. insidiosus</name>
    <dbReference type="NCBI Taxonomy" id="33014"/>
    <lineage>
        <taxon>Bacteria</taxon>
        <taxon>Bacillati</taxon>
        <taxon>Actinomycetota</taxon>
        <taxon>Actinomycetes</taxon>
        <taxon>Micrococcales</taxon>
        <taxon>Microbacteriaceae</taxon>
        <taxon>Clavibacter</taxon>
    </lineage>
</organism>
<gene>
    <name evidence="1" type="ORF">DZF93_21185</name>
</gene>
<dbReference type="Proteomes" id="UP000266634">
    <property type="component" value="Unassembled WGS sequence"/>
</dbReference>
<evidence type="ECO:0000313" key="2">
    <source>
        <dbReference type="Proteomes" id="UP000266634"/>
    </source>
</evidence>
<accession>A0A399NPN2</accession>
<reference evidence="1 2" key="1">
    <citation type="submission" date="2018-08" db="EMBL/GenBank/DDBJ databases">
        <title>Genome Sequence of Clavibacter michiganensis Subspecies type strains, and the Atypical Peach-Colored Strains Isolated from Tomato.</title>
        <authorList>
            <person name="Osdaghi E."/>
            <person name="Portier P."/>
            <person name="Briand M."/>
            <person name="Jacques M.-A."/>
        </authorList>
    </citation>
    <scope>NUCLEOTIDE SEQUENCE [LARGE SCALE GENOMIC DNA]</scope>
    <source>
        <strain evidence="1 2">CFBP 6488</strain>
    </source>
</reference>